<sequence length="74" mass="8384">MLSQFGCAKHAAIEDSITVNKKNRVRKEMSAYYCGPIPAQGFMEEFLPPNADFLTTINRARFTSHLSTRSTRMV</sequence>
<proteinExistence type="predicted"/>
<name>A0A8K0UN10_9AGAR</name>
<dbReference type="AlphaFoldDB" id="A0A8K0UN10"/>
<organism evidence="1 2">
    <name type="scientific">Cristinia sonorae</name>
    <dbReference type="NCBI Taxonomy" id="1940300"/>
    <lineage>
        <taxon>Eukaryota</taxon>
        <taxon>Fungi</taxon>
        <taxon>Dikarya</taxon>
        <taxon>Basidiomycota</taxon>
        <taxon>Agaricomycotina</taxon>
        <taxon>Agaricomycetes</taxon>
        <taxon>Agaricomycetidae</taxon>
        <taxon>Agaricales</taxon>
        <taxon>Pleurotineae</taxon>
        <taxon>Stephanosporaceae</taxon>
        <taxon>Cristinia</taxon>
    </lineage>
</organism>
<accession>A0A8K0UN10</accession>
<reference evidence="1" key="1">
    <citation type="journal article" date="2021" name="New Phytol.">
        <title>Evolutionary innovations through gain and loss of genes in the ectomycorrhizal Boletales.</title>
        <authorList>
            <person name="Wu G."/>
            <person name="Miyauchi S."/>
            <person name="Morin E."/>
            <person name="Kuo A."/>
            <person name="Drula E."/>
            <person name="Varga T."/>
            <person name="Kohler A."/>
            <person name="Feng B."/>
            <person name="Cao Y."/>
            <person name="Lipzen A."/>
            <person name="Daum C."/>
            <person name="Hundley H."/>
            <person name="Pangilinan J."/>
            <person name="Johnson J."/>
            <person name="Barry K."/>
            <person name="LaButti K."/>
            <person name="Ng V."/>
            <person name="Ahrendt S."/>
            <person name="Min B."/>
            <person name="Choi I.G."/>
            <person name="Park H."/>
            <person name="Plett J.M."/>
            <person name="Magnuson J."/>
            <person name="Spatafora J.W."/>
            <person name="Nagy L.G."/>
            <person name="Henrissat B."/>
            <person name="Grigoriev I.V."/>
            <person name="Yang Z.L."/>
            <person name="Xu J."/>
            <person name="Martin F.M."/>
        </authorList>
    </citation>
    <scope>NUCLEOTIDE SEQUENCE</scope>
    <source>
        <strain evidence="1">KKN 215</strain>
    </source>
</reference>
<dbReference type="EMBL" id="JAEVFJ010000018">
    <property type="protein sequence ID" value="KAH8099764.1"/>
    <property type="molecule type" value="Genomic_DNA"/>
</dbReference>
<protein>
    <submittedName>
        <fullName evidence="1">Uncharacterized protein</fullName>
    </submittedName>
</protein>
<dbReference type="Proteomes" id="UP000813824">
    <property type="component" value="Unassembled WGS sequence"/>
</dbReference>
<comment type="caution">
    <text evidence="1">The sequence shown here is derived from an EMBL/GenBank/DDBJ whole genome shotgun (WGS) entry which is preliminary data.</text>
</comment>
<evidence type="ECO:0000313" key="2">
    <source>
        <dbReference type="Proteomes" id="UP000813824"/>
    </source>
</evidence>
<keyword evidence="2" id="KW-1185">Reference proteome</keyword>
<evidence type="ECO:0000313" key="1">
    <source>
        <dbReference type="EMBL" id="KAH8099764.1"/>
    </source>
</evidence>
<gene>
    <name evidence="1" type="ORF">BXZ70DRAFT_1008745</name>
</gene>